<gene>
    <name evidence="1" type="ORF">K488DRAFT_54769</name>
</gene>
<sequence length="450" mass="49696">MSDDCIRVLSLNCWGLKYVSKNRAQRIQAIAHSLSTSSYDIVCLQEVWVRDDFEHIRVAVSSRLLYDKIFHRRVFPDGVTGAGLAIFSRYPIIAASLLPYSLNGHPLDFKGADWFAGKAAASVLVTHPILGEVQVFNTHFFSEGGDDGPEHNRAHRLVNAWEFAKLVRQVAEVGRHVIAAGDFNSAPSTLPMIVIREHAGLEDAWGTLHPPAQPAYSNDNSPNPVEALSLHGFTYDSPLNSYSAHVQAPASAPLAKRLDYIFIRNPRPSALSLPRLTPTDARVVFTEPIPGREFSYSDHFGVEATFAINRADIKDDMLFPALDPDRTHVTTIPASTMPTSASTPCLSHEHTMTVIHALETHLTHSKARARREMCVVAMCSFLLVAVLVGTGWSPRGFLTPVFVFLGIGATYIGTTLFHVGFLYHRWEANALRNAIDEMMLYAQGLGSRQV</sequence>
<protein>
    <submittedName>
        <fullName evidence="1">Inositol phosphophingolipids phospholipase C</fullName>
    </submittedName>
</protein>
<evidence type="ECO:0000313" key="2">
    <source>
        <dbReference type="Proteomes" id="UP000814128"/>
    </source>
</evidence>
<evidence type="ECO:0000313" key="1">
    <source>
        <dbReference type="EMBL" id="KAI0030188.1"/>
    </source>
</evidence>
<accession>A0ACB8QER0</accession>
<proteinExistence type="predicted"/>
<reference evidence="1" key="1">
    <citation type="submission" date="2021-02" db="EMBL/GenBank/DDBJ databases">
        <authorList>
            <consortium name="DOE Joint Genome Institute"/>
            <person name="Ahrendt S."/>
            <person name="Looney B.P."/>
            <person name="Miyauchi S."/>
            <person name="Morin E."/>
            <person name="Drula E."/>
            <person name="Courty P.E."/>
            <person name="Chicoki N."/>
            <person name="Fauchery L."/>
            <person name="Kohler A."/>
            <person name="Kuo A."/>
            <person name="Labutti K."/>
            <person name="Pangilinan J."/>
            <person name="Lipzen A."/>
            <person name="Riley R."/>
            <person name="Andreopoulos W."/>
            <person name="He G."/>
            <person name="Johnson J."/>
            <person name="Barry K.W."/>
            <person name="Grigoriev I.V."/>
            <person name="Nagy L."/>
            <person name="Hibbett D."/>
            <person name="Henrissat B."/>
            <person name="Matheny P.B."/>
            <person name="Labbe J."/>
            <person name="Martin F."/>
        </authorList>
    </citation>
    <scope>NUCLEOTIDE SEQUENCE</scope>
    <source>
        <strain evidence="1">EC-137</strain>
    </source>
</reference>
<keyword evidence="2" id="KW-1185">Reference proteome</keyword>
<comment type="caution">
    <text evidence="1">The sequence shown here is derived from an EMBL/GenBank/DDBJ whole genome shotgun (WGS) entry which is preliminary data.</text>
</comment>
<name>A0ACB8QER0_9AGAM</name>
<dbReference type="Proteomes" id="UP000814128">
    <property type="component" value="Unassembled WGS sequence"/>
</dbReference>
<dbReference type="EMBL" id="MU273635">
    <property type="protein sequence ID" value="KAI0030188.1"/>
    <property type="molecule type" value="Genomic_DNA"/>
</dbReference>
<reference evidence="1" key="2">
    <citation type="journal article" date="2022" name="New Phytol.">
        <title>Evolutionary transition to the ectomycorrhizal habit in the genomes of a hyperdiverse lineage of mushroom-forming fungi.</title>
        <authorList>
            <person name="Looney B."/>
            <person name="Miyauchi S."/>
            <person name="Morin E."/>
            <person name="Drula E."/>
            <person name="Courty P.E."/>
            <person name="Kohler A."/>
            <person name="Kuo A."/>
            <person name="LaButti K."/>
            <person name="Pangilinan J."/>
            <person name="Lipzen A."/>
            <person name="Riley R."/>
            <person name="Andreopoulos W."/>
            <person name="He G."/>
            <person name="Johnson J."/>
            <person name="Nolan M."/>
            <person name="Tritt A."/>
            <person name="Barry K.W."/>
            <person name="Grigoriev I.V."/>
            <person name="Nagy L.G."/>
            <person name="Hibbett D."/>
            <person name="Henrissat B."/>
            <person name="Matheny P.B."/>
            <person name="Labbe J."/>
            <person name="Martin F.M."/>
        </authorList>
    </citation>
    <scope>NUCLEOTIDE SEQUENCE</scope>
    <source>
        <strain evidence="1">EC-137</strain>
    </source>
</reference>
<organism evidence="1 2">
    <name type="scientific">Vararia minispora EC-137</name>
    <dbReference type="NCBI Taxonomy" id="1314806"/>
    <lineage>
        <taxon>Eukaryota</taxon>
        <taxon>Fungi</taxon>
        <taxon>Dikarya</taxon>
        <taxon>Basidiomycota</taxon>
        <taxon>Agaricomycotina</taxon>
        <taxon>Agaricomycetes</taxon>
        <taxon>Russulales</taxon>
        <taxon>Lachnocladiaceae</taxon>
        <taxon>Vararia</taxon>
    </lineage>
</organism>